<dbReference type="InterPro" id="IPR053188">
    <property type="entry name" value="FkbM_Methyltransferase"/>
</dbReference>
<dbReference type="SUPFAM" id="SSF53335">
    <property type="entry name" value="S-adenosyl-L-methionine-dependent methyltransferases"/>
    <property type="match status" value="1"/>
</dbReference>
<dbReference type="Pfam" id="PF05050">
    <property type="entry name" value="Methyltransf_21"/>
    <property type="match status" value="1"/>
</dbReference>
<dbReference type="NCBIfam" id="TIGR01444">
    <property type="entry name" value="fkbM_fam"/>
    <property type="match status" value="1"/>
</dbReference>
<dbReference type="EMBL" id="VWOX01000005">
    <property type="protein sequence ID" value="KAA5543814.1"/>
    <property type="molecule type" value="Genomic_DNA"/>
</dbReference>
<dbReference type="GO" id="GO:0032259">
    <property type="term" value="P:methylation"/>
    <property type="evidence" value="ECO:0007669"/>
    <property type="project" value="UniProtKB-KW"/>
</dbReference>
<evidence type="ECO:0000313" key="3">
    <source>
        <dbReference type="Proteomes" id="UP000324479"/>
    </source>
</evidence>
<dbReference type="GO" id="GO:0008171">
    <property type="term" value="F:O-methyltransferase activity"/>
    <property type="evidence" value="ECO:0007669"/>
    <property type="project" value="TreeGrafter"/>
</dbReference>
<sequence>MVLKTALRSLLATCGLELRLTRNVNAAHVAAKRQAVIDRWKLLQRYDPKCVLDLGANEGQFAKIVREILPGVPIYSFEPLDDCFQKLESFLQSSGPGQAFPFALGAENGQATIHRSEFSPSSSLLEMGELHAAEFPATAKTYEQTIQIKRLDDAVEKLPLTSPLVMKVDVQGFENDVIAGAPQTLQRTTAAVIELTSYPLYRDQSTFESVQNQMAAFGFVFRGVVDQMHSPRDGRILQFDALFENSALVDQPANVSASRNRSSCP</sequence>
<evidence type="ECO:0000259" key="1">
    <source>
        <dbReference type="Pfam" id="PF05050"/>
    </source>
</evidence>
<evidence type="ECO:0000313" key="2">
    <source>
        <dbReference type="EMBL" id="KAA5543814.1"/>
    </source>
</evidence>
<dbReference type="PANTHER" id="PTHR36973">
    <property type="entry name" value="SLL1456 PROTEIN-RELATED"/>
    <property type="match status" value="1"/>
</dbReference>
<feature type="domain" description="Methyltransferase FkbM" evidence="1">
    <location>
        <begin position="53"/>
        <end position="221"/>
    </location>
</feature>
<organism evidence="2 3">
    <name type="scientific">Roseiconus nitratireducens</name>
    <dbReference type="NCBI Taxonomy" id="2605748"/>
    <lineage>
        <taxon>Bacteria</taxon>
        <taxon>Pseudomonadati</taxon>
        <taxon>Planctomycetota</taxon>
        <taxon>Planctomycetia</taxon>
        <taxon>Pirellulales</taxon>
        <taxon>Pirellulaceae</taxon>
        <taxon>Roseiconus</taxon>
    </lineage>
</organism>
<protein>
    <submittedName>
        <fullName evidence="2">FkbM family methyltransferase</fullName>
    </submittedName>
</protein>
<keyword evidence="2" id="KW-0808">Transferase</keyword>
<proteinExistence type="predicted"/>
<dbReference type="Gene3D" id="3.40.50.150">
    <property type="entry name" value="Vaccinia Virus protein VP39"/>
    <property type="match status" value="1"/>
</dbReference>
<reference evidence="2 3" key="1">
    <citation type="submission" date="2019-08" db="EMBL/GenBank/DDBJ databases">
        <authorList>
            <person name="Dhanesh K."/>
            <person name="Kumar G."/>
            <person name="Sasikala C."/>
            <person name="Venkata Ramana C."/>
        </authorList>
    </citation>
    <scope>NUCLEOTIDE SEQUENCE [LARGE SCALE GENOMIC DNA]</scope>
    <source>
        <strain evidence="2 3">JC645</strain>
    </source>
</reference>
<dbReference type="Proteomes" id="UP000324479">
    <property type="component" value="Unassembled WGS sequence"/>
</dbReference>
<gene>
    <name evidence="2" type="ORF">FYK55_11635</name>
</gene>
<dbReference type="InterPro" id="IPR006342">
    <property type="entry name" value="FkbM_mtfrase"/>
</dbReference>
<dbReference type="PANTHER" id="PTHR36973:SF4">
    <property type="entry name" value="NODULATION PROTEIN"/>
    <property type="match status" value="1"/>
</dbReference>
<accession>A0A5M6D8E4</accession>
<dbReference type="InterPro" id="IPR029063">
    <property type="entry name" value="SAM-dependent_MTases_sf"/>
</dbReference>
<keyword evidence="2" id="KW-0489">Methyltransferase</keyword>
<name>A0A5M6D8E4_9BACT</name>
<dbReference type="AlphaFoldDB" id="A0A5M6D8E4"/>
<dbReference type="RefSeq" id="WP_150076566.1">
    <property type="nucleotide sequence ID" value="NZ_VWOX01000005.1"/>
</dbReference>
<keyword evidence="3" id="KW-1185">Reference proteome</keyword>
<comment type="caution">
    <text evidence="2">The sequence shown here is derived from an EMBL/GenBank/DDBJ whole genome shotgun (WGS) entry which is preliminary data.</text>
</comment>